<dbReference type="GO" id="GO:0003677">
    <property type="term" value="F:DNA binding"/>
    <property type="evidence" value="ECO:0007669"/>
    <property type="project" value="UniProtKB-KW"/>
</dbReference>
<dbReference type="RefSeq" id="WP_091501130.1">
    <property type="nucleotide sequence ID" value="NZ_FOLI01000001.1"/>
</dbReference>
<dbReference type="AlphaFoldDB" id="A0A1I1E2H0"/>
<dbReference type="STRING" id="283737.SAMN05660453_0182"/>
<evidence type="ECO:0000313" key="7">
    <source>
        <dbReference type="Proteomes" id="UP000199376"/>
    </source>
</evidence>
<dbReference type="InterPro" id="IPR009057">
    <property type="entry name" value="Homeodomain-like_sf"/>
</dbReference>
<dbReference type="PROSITE" id="PS51071">
    <property type="entry name" value="HTH_RPIR"/>
    <property type="match status" value="1"/>
</dbReference>
<dbReference type="GO" id="GO:0097367">
    <property type="term" value="F:carbohydrate derivative binding"/>
    <property type="evidence" value="ECO:0007669"/>
    <property type="project" value="InterPro"/>
</dbReference>
<keyword evidence="1" id="KW-0805">Transcription regulation</keyword>
<keyword evidence="7" id="KW-1185">Reference proteome</keyword>
<evidence type="ECO:0000259" key="4">
    <source>
        <dbReference type="PROSITE" id="PS51071"/>
    </source>
</evidence>
<feature type="domain" description="HTH rpiR-type" evidence="4">
    <location>
        <begin position="7"/>
        <end position="83"/>
    </location>
</feature>
<dbReference type="Proteomes" id="UP000199376">
    <property type="component" value="Unassembled WGS sequence"/>
</dbReference>
<evidence type="ECO:0000256" key="1">
    <source>
        <dbReference type="ARBA" id="ARBA00023015"/>
    </source>
</evidence>
<dbReference type="InterPro" id="IPR001347">
    <property type="entry name" value="SIS_dom"/>
</dbReference>
<dbReference type="GO" id="GO:1901135">
    <property type="term" value="P:carbohydrate derivative metabolic process"/>
    <property type="evidence" value="ECO:0007669"/>
    <property type="project" value="InterPro"/>
</dbReference>
<dbReference type="PROSITE" id="PS51464">
    <property type="entry name" value="SIS"/>
    <property type="match status" value="1"/>
</dbReference>
<dbReference type="OrthoDB" id="3684496at2"/>
<dbReference type="CDD" id="cd05013">
    <property type="entry name" value="SIS_RpiR"/>
    <property type="match status" value="1"/>
</dbReference>
<dbReference type="GO" id="GO:0003700">
    <property type="term" value="F:DNA-binding transcription factor activity"/>
    <property type="evidence" value="ECO:0007669"/>
    <property type="project" value="InterPro"/>
</dbReference>
<dbReference type="EMBL" id="FOLI01000001">
    <property type="protein sequence ID" value="SFB79418.1"/>
    <property type="molecule type" value="Genomic_DNA"/>
</dbReference>
<dbReference type="Pfam" id="PF01418">
    <property type="entry name" value="HTH_6"/>
    <property type="match status" value="1"/>
</dbReference>
<evidence type="ECO:0000256" key="3">
    <source>
        <dbReference type="ARBA" id="ARBA00023163"/>
    </source>
</evidence>
<dbReference type="PANTHER" id="PTHR30514:SF1">
    <property type="entry name" value="HTH-TYPE TRANSCRIPTIONAL REGULATOR HEXR-RELATED"/>
    <property type="match status" value="1"/>
</dbReference>
<gene>
    <name evidence="6" type="ORF">SAMN05660453_0182</name>
</gene>
<feature type="domain" description="SIS" evidence="5">
    <location>
        <begin position="128"/>
        <end position="268"/>
    </location>
</feature>
<dbReference type="Pfam" id="PF01380">
    <property type="entry name" value="SIS"/>
    <property type="match status" value="1"/>
</dbReference>
<accession>A0A1I1E2H0</accession>
<dbReference type="InterPro" id="IPR036388">
    <property type="entry name" value="WH-like_DNA-bd_sf"/>
</dbReference>
<sequence>MKESKAQAIFTRLGQEPNNYNQTEQKLVSYIISNMSEASQDTIQSMAEKSSVSTASISRFVKKIGFDSYRDFSVSLATYQRSKPPVDLFGEITDDDNTKEITRKVFSGAQNALTMTLDSLSVSKLDHALDWIISAKRVGFFGIGGSSIVAFNAYHKFLRTPIDVISHQDYDIQLMQAVKLTPQDTAVVISHSGRNDDTLFLAQKLKEHHVPFIAITSFPDSPLAKMADIALFSLAEEVNYRSESMSSLIAQLTIVDTLFTLAGSKLPKATQSVVDTMRNVIEGTRRQS</sequence>
<keyword evidence="3" id="KW-0804">Transcription</keyword>
<dbReference type="InterPro" id="IPR046348">
    <property type="entry name" value="SIS_dom_sf"/>
</dbReference>
<dbReference type="InterPro" id="IPR047640">
    <property type="entry name" value="RpiR-like"/>
</dbReference>
<protein>
    <submittedName>
        <fullName evidence="6">Transcriptional regulator, RpiR family</fullName>
    </submittedName>
</protein>
<keyword evidence="2" id="KW-0238">DNA-binding</keyword>
<evidence type="ECO:0000256" key="2">
    <source>
        <dbReference type="ARBA" id="ARBA00023125"/>
    </source>
</evidence>
<evidence type="ECO:0000313" key="6">
    <source>
        <dbReference type="EMBL" id="SFB79418.1"/>
    </source>
</evidence>
<dbReference type="Gene3D" id="3.40.50.10490">
    <property type="entry name" value="Glucose-6-phosphate isomerase like protein, domain 1"/>
    <property type="match status" value="1"/>
</dbReference>
<proteinExistence type="predicted"/>
<dbReference type="SUPFAM" id="SSF46689">
    <property type="entry name" value="Homeodomain-like"/>
    <property type="match status" value="1"/>
</dbReference>
<dbReference type="InterPro" id="IPR035472">
    <property type="entry name" value="RpiR-like_SIS"/>
</dbReference>
<evidence type="ECO:0000259" key="5">
    <source>
        <dbReference type="PROSITE" id="PS51464"/>
    </source>
</evidence>
<organism evidence="6 7">
    <name type="scientific">Fructobacillus durionis</name>
    <dbReference type="NCBI Taxonomy" id="283737"/>
    <lineage>
        <taxon>Bacteria</taxon>
        <taxon>Bacillati</taxon>
        <taxon>Bacillota</taxon>
        <taxon>Bacilli</taxon>
        <taxon>Lactobacillales</taxon>
        <taxon>Lactobacillaceae</taxon>
        <taxon>Fructobacillus</taxon>
    </lineage>
</organism>
<name>A0A1I1E2H0_9LACO</name>
<dbReference type="PANTHER" id="PTHR30514">
    <property type="entry name" value="GLUCOKINASE"/>
    <property type="match status" value="1"/>
</dbReference>
<reference evidence="6 7" key="1">
    <citation type="submission" date="2016-10" db="EMBL/GenBank/DDBJ databases">
        <authorList>
            <person name="de Groot N.N."/>
        </authorList>
    </citation>
    <scope>NUCLEOTIDE SEQUENCE [LARGE SCALE GENOMIC DNA]</scope>
    <source>
        <strain evidence="6 7">DSM 19113</strain>
    </source>
</reference>
<dbReference type="SUPFAM" id="SSF53697">
    <property type="entry name" value="SIS domain"/>
    <property type="match status" value="1"/>
</dbReference>
<dbReference type="Gene3D" id="1.10.10.10">
    <property type="entry name" value="Winged helix-like DNA-binding domain superfamily/Winged helix DNA-binding domain"/>
    <property type="match status" value="1"/>
</dbReference>
<dbReference type="InterPro" id="IPR000281">
    <property type="entry name" value="HTH_RpiR"/>
</dbReference>